<protein>
    <recommendedName>
        <fullName evidence="2">Carboxypeptidase activation peptide domain-containing protein</fullName>
    </recommendedName>
</protein>
<dbReference type="EnsemblMetazoa" id="GBRI002926-RA">
    <property type="protein sequence ID" value="GBRI002926-PA"/>
    <property type="gene ID" value="GBRI002926"/>
</dbReference>
<dbReference type="VEuPathDB" id="VectorBase:GBRI002926"/>
<feature type="domain" description="Carboxypeptidase activation peptide" evidence="2">
    <location>
        <begin position="153"/>
        <end position="198"/>
    </location>
</feature>
<name>A0A1A9W1H7_9MUSC</name>
<accession>A0A1A9W1H7</accession>
<evidence type="ECO:0000313" key="3">
    <source>
        <dbReference type="EnsemblMetazoa" id="GBRI002926-PA"/>
    </source>
</evidence>
<dbReference type="SUPFAM" id="SSF54897">
    <property type="entry name" value="Protease propeptides/inhibitors"/>
    <property type="match status" value="1"/>
</dbReference>
<proteinExistence type="predicted"/>
<reference evidence="3" key="2">
    <citation type="submission" date="2020-05" db="UniProtKB">
        <authorList>
            <consortium name="EnsemblMetazoa"/>
        </authorList>
    </citation>
    <scope>IDENTIFICATION</scope>
    <source>
        <strain evidence="3">IAEA</strain>
    </source>
</reference>
<sequence>MAACRAFDDIFASDCETGSFDVPLVVTGLRKPLCLEFGRELLGVELAVLLALELAECWLDVPIVFVLHSRVEARIRSDKICAHARSFTCRTTAAISSMMKETSKEQRCDRGQELQKRSVPYDRNYCSGIDFMILARRITFRYKRNKSSCKSGQLWKEVKQEVDYLLKPQVLGDAERHVRIANLTRIVLIDNLQKVIEVENPPAEQIAQLQNRKGKQFMSTPHALDNNKSTEEEAKEDNEI</sequence>
<dbReference type="InterPro" id="IPR003146">
    <property type="entry name" value="M14A_act_pep"/>
</dbReference>
<evidence type="ECO:0000256" key="1">
    <source>
        <dbReference type="SAM" id="MobiDB-lite"/>
    </source>
</evidence>
<evidence type="ECO:0000313" key="4">
    <source>
        <dbReference type="Proteomes" id="UP000091820"/>
    </source>
</evidence>
<dbReference type="Pfam" id="PF02244">
    <property type="entry name" value="Propep_M14"/>
    <property type="match status" value="1"/>
</dbReference>
<keyword evidence="4" id="KW-1185">Reference proteome</keyword>
<organism evidence="3 4">
    <name type="scientific">Glossina brevipalpis</name>
    <dbReference type="NCBI Taxonomy" id="37001"/>
    <lineage>
        <taxon>Eukaryota</taxon>
        <taxon>Metazoa</taxon>
        <taxon>Ecdysozoa</taxon>
        <taxon>Arthropoda</taxon>
        <taxon>Hexapoda</taxon>
        <taxon>Insecta</taxon>
        <taxon>Pterygota</taxon>
        <taxon>Neoptera</taxon>
        <taxon>Endopterygota</taxon>
        <taxon>Diptera</taxon>
        <taxon>Brachycera</taxon>
        <taxon>Muscomorpha</taxon>
        <taxon>Hippoboscoidea</taxon>
        <taxon>Glossinidae</taxon>
        <taxon>Glossina</taxon>
    </lineage>
</organism>
<dbReference type="AlphaFoldDB" id="A0A1A9W1H7"/>
<feature type="region of interest" description="Disordered" evidence="1">
    <location>
        <begin position="211"/>
        <end position="240"/>
    </location>
</feature>
<dbReference type="Proteomes" id="UP000091820">
    <property type="component" value="Unassembled WGS sequence"/>
</dbReference>
<reference evidence="4" key="1">
    <citation type="submission" date="2014-03" db="EMBL/GenBank/DDBJ databases">
        <authorList>
            <person name="Aksoy S."/>
            <person name="Warren W."/>
            <person name="Wilson R.K."/>
        </authorList>
    </citation>
    <scope>NUCLEOTIDE SEQUENCE [LARGE SCALE GENOMIC DNA]</scope>
    <source>
        <strain evidence="4">IAEA</strain>
    </source>
</reference>
<evidence type="ECO:0000259" key="2">
    <source>
        <dbReference type="Pfam" id="PF02244"/>
    </source>
</evidence>